<dbReference type="STRING" id="1146883.BLASA_1612"/>
<evidence type="ECO:0000313" key="1">
    <source>
        <dbReference type="EMBL" id="CCG02538.1"/>
    </source>
</evidence>
<accession>H6RMA2</accession>
<organism evidence="1 2">
    <name type="scientific">Blastococcus saxobsidens (strain DD2)</name>
    <dbReference type="NCBI Taxonomy" id="1146883"/>
    <lineage>
        <taxon>Bacteria</taxon>
        <taxon>Bacillati</taxon>
        <taxon>Actinomycetota</taxon>
        <taxon>Actinomycetes</taxon>
        <taxon>Geodermatophilales</taxon>
        <taxon>Geodermatophilaceae</taxon>
        <taxon>Blastococcus</taxon>
    </lineage>
</organism>
<evidence type="ECO:0000313" key="2">
    <source>
        <dbReference type="Proteomes" id="UP000007517"/>
    </source>
</evidence>
<dbReference type="HOGENOM" id="CLU_2749730_0_0_11"/>
<sequence length="70" mass="7607">MLEGVTTLLFLLLLLLVLQSLGRPAAGRVRAPATSWSEVARRLAGDALAGVRLLSRLDAVRRDRAGRPWS</sequence>
<proteinExistence type="predicted"/>
<name>H6RMA2_BLASD</name>
<dbReference type="KEGG" id="bsd:BLASA_1612"/>
<dbReference type="Proteomes" id="UP000007517">
    <property type="component" value="Chromosome"/>
</dbReference>
<protein>
    <submittedName>
        <fullName evidence="1">Uncharacterized protein</fullName>
    </submittedName>
</protein>
<reference evidence="2" key="2">
    <citation type="submission" date="2012-02" db="EMBL/GenBank/DDBJ databases">
        <title>Complete genome sequence of Blastococcus saxobsidens strain DD2.</title>
        <authorList>
            <person name="Genoscope."/>
        </authorList>
    </citation>
    <scope>NUCLEOTIDE SEQUENCE [LARGE SCALE GENOMIC DNA]</scope>
    <source>
        <strain evidence="2">DD2</strain>
    </source>
</reference>
<dbReference type="EMBL" id="FO117623">
    <property type="protein sequence ID" value="CCG02538.1"/>
    <property type="molecule type" value="Genomic_DNA"/>
</dbReference>
<reference evidence="1 2" key="1">
    <citation type="journal article" date="2012" name="J. Bacteriol.">
        <title>Genome Sequence of Blastococcus saxobsidens DD2, a Stone-Inhabiting Bacterium.</title>
        <authorList>
            <person name="Chouaia B."/>
            <person name="Crotti E."/>
            <person name="Brusetti L."/>
            <person name="Daffonchio D."/>
            <person name="Essoussi I."/>
            <person name="Nouioui I."/>
            <person name="Sbissi I."/>
            <person name="Ghodhbane-Gtari F."/>
            <person name="Gtari M."/>
            <person name="Vacherie B."/>
            <person name="Barbe V."/>
            <person name="Medigue C."/>
            <person name="Gury J."/>
            <person name="Pujic P."/>
            <person name="Normand P."/>
        </authorList>
    </citation>
    <scope>NUCLEOTIDE SEQUENCE [LARGE SCALE GENOMIC DNA]</scope>
    <source>
        <strain evidence="1 2">DD2</strain>
    </source>
</reference>
<dbReference type="AlphaFoldDB" id="H6RMA2"/>
<keyword evidence="2" id="KW-1185">Reference proteome</keyword>
<gene>
    <name evidence="1" type="ordered locus">BLASA_1612</name>
</gene>